<feature type="transmembrane region" description="Helical" evidence="10">
    <location>
        <begin position="273"/>
        <end position="295"/>
    </location>
</feature>
<keyword evidence="6 10" id="KW-1133">Transmembrane helix</keyword>
<keyword evidence="4 10" id="KW-0812">Transmembrane</keyword>
<keyword evidence="12" id="KW-1185">Reference proteome</keyword>
<name>A0A9P0H272_NEZVI</name>
<keyword evidence="8 10" id="KW-0675">Receptor</keyword>
<keyword evidence="9 10" id="KW-0807">Transducer</keyword>
<feature type="transmembrane region" description="Helical" evidence="10">
    <location>
        <begin position="144"/>
        <end position="163"/>
    </location>
</feature>
<protein>
    <recommendedName>
        <fullName evidence="10">Odorant receptor</fullName>
    </recommendedName>
</protein>
<evidence type="ECO:0000256" key="10">
    <source>
        <dbReference type="RuleBase" id="RU351113"/>
    </source>
</evidence>
<evidence type="ECO:0000256" key="8">
    <source>
        <dbReference type="ARBA" id="ARBA00023170"/>
    </source>
</evidence>
<feature type="transmembrane region" description="Helical" evidence="10">
    <location>
        <begin position="213"/>
        <end position="231"/>
    </location>
</feature>
<sequence length="415" mass="48255">MDAPRFIDYHSGLIQCLMYWGMPMPWWIQKPSKYVWLLLITYDSFTVAVTCFVLYLYIYTLTQDNVPFEEVNVLPPAICFKCCVLAISLLQFLDKGRMKQLSDDLDALARTIIESDLGQEGSVKESFLLIYSKRSKFLVNYCRTMLYFAIFYFIIYFGSVPLIDWLEGAYRSHYPLPLDTPFDGRRPGIYELLVFATAFSLTMVSGKQINNTCIFLAFFNILRSFLHYLSITMSEMQKTSSFERNDPSIRRKIRVWIQIHQEVNRNLQVLLKIFSPVVIIYSIYLLLYLMTAIFMQMQKKEENIYQTAAEGLAVIAMVRQIYVIFSTADQITTEAQKLAYVAYELPWYQMDKNMRRTINMIMIMCNKPVRVTGYRAKSFILNRETIAGIMTSAVSGYLTLCQMTEALGPKESSNK</sequence>
<reference evidence="11" key="1">
    <citation type="submission" date="2022-01" db="EMBL/GenBank/DDBJ databases">
        <authorList>
            <person name="King R."/>
        </authorList>
    </citation>
    <scope>NUCLEOTIDE SEQUENCE</scope>
</reference>
<evidence type="ECO:0000256" key="1">
    <source>
        <dbReference type="ARBA" id="ARBA00004651"/>
    </source>
</evidence>
<evidence type="ECO:0000256" key="4">
    <source>
        <dbReference type="ARBA" id="ARBA00022692"/>
    </source>
</evidence>
<organism evidence="11 12">
    <name type="scientific">Nezara viridula</name>
    <name type="common">Southern green stink bug</name>
    <name type="synonym">Cimex viridulus</name>
    <dbReference type="NCBI Taxonomy" id="85310"/>
    <lineage>
        <taxon>Eukaryota</taxon>
        <taxon>Metazoa</taxon>
        <taxon>Ecdysozoa</taxon>
        <taxon>Arthropoda</taxon>
        <taxon>Hexapoda</taxon>
        <taxon>Insecta</taxon>
        <taxon>Pterygota</taxon>
        <taxon>Neoptera</taxon>
        <taxon>Paraneoptera</taxon>
        <taxon>Hemiptera</taxon>
        <taxon>Heteroptera</taxon>
        <taxon>Panheteroptera</taxon>
        <taxon>Pentatomomorpha</taxon>
        <taxon>Pentatomoidea</taxon>
        <taxon>Pentatomidae</taxon>
        <taxon>Pentatominae</taxon>
        <taxon>Nezara</taxon>
    </lineage>
</organism>
<dbReference type="AlphaFoldDB" id="A0A9P0H272"/>
<evidence type="ECO:0000256" key="2">
    <source>
        <dbReference type="ARBA" id="ARBA00022475"/>
    </source>
</evidence>
<comment type="subcellular location">
    <subcellularLocation>
        <location evidence="1 10">Cell membrane</location>
        <topology evidence="1 10">Multi-pass membrane protein</topology>
    </subcellularLocation>
</comment>
<dbReference type="GO" id="GO:0005549">
    <property type="term" value="F:odorant binding"/>
    <property type="evidence" value="ECO:0007669"/>
    <property type="project" value="InterPro"/>
</dbReference>
<keyword evidence="5 10" id="KW-0552">Olfaction</keyword>
<dbReference type="Proteomes" id="UP001152798">
    <property type="component" value="Chromosome 1"/>
</dbReference>
<keyword evidence="7 10" id="KW-0472">Membrane</keyword>
<gene>
    <name evidence="11" type="ORF">NEZAVI_LOCUS3194</name>
</gene>
<dbReference type="GO" id="GO:0004984">
    <property type="term" value="F:olfactory receptor activity"/>
    <property type="evidence" value="ECO:0007669"/>
    <property type="project" value="InterPro"/>
</dbReference>
<dbReference type="PANTHER" id="PTHR21137:SF35">
    <property type="entry name" value="ODORANT RECEPTOR 19A-RELATED"/>
    <property type="match status" value="1"/>
</dbReference>
<feature type="transmembrane region" description="Helical" evidence="10">
    <location>
        <begin position="73"/>
        <end position="93"/>
    </location>
</feature>
<evidence type="ECO:0000313" key="11">
    <source>
        <dbReference type="EMBL" id="CAH1392356.1"/>
    </source>
</evidence>
<evidence type="ECO:0000313" key="12">
    <source>
        <dbReference type="Proteomes" id="UP001152798"/>
    </source>
</evidence>
<dbReference type="InterPro" id="IPR004117">
    <property type="entry name" value="7tm6_olfct_rcpt"/>
</dbReference>
<evidence type="ECO:0000256" key="6">
    <source>
        <dbReference type="ARBA" id="ARBA00022989"/>
    </source>
</evidence>
<comment type="similarity">
    <text evidence="10">Belongs to the insect chemoreceptor superfamily. Heteromeric odorant receptor channel (TC 1.A.69) family.</text>
</comment>
<proteinExistence type="inferred from homology"/>
<keyword evidence="3 10" id="KW-0716">Sensory transduction</keyword>
<feature type="transmembrane region" description="Helical" evidence="10">
    <location>
        <begin position="34"/>
        <end position="58"/>
    </location>
</feature>
<comment type="caution">
    <text evidence="10">Lacks conserved residue(s) required for the propagation of feature annotation.</text>
</comment>
<evidence type="ECO:0000256" key="3">
    <source>
        <dbReference type="ARBA" id="ARBA00022606"/>
    </source>
</evidence>
<dbReference type="Pfam" id="PF02949">
    <property type="entry name" value="7tm_6"/>
    <property type="match status" value="1"/>
</dbReference>
<keyword evidence="2" id="KW-1003">Cell membrane</keyword>
<dbReference type="OrthoDB" id="6619200at2759"/>
<evidence type="ECO:0000256" key="5">
    <source>
        <dbReference type="ARBA" id="ARBA00022725"/>
    </source>
</evidence>
<accession>A0A9P0H272</accession>
<dbReference type="EMBL" id="OV725077">
    <property type="protein sequence ID" value="CAH1392356.1"/>
    <property type="molecule type" value="Genomic_DNA"/>
</dbReference>
<dbReference type="PANTHER" id="PTHR21137">
    <property type="entry name" value="ODORANT RECEPTOR"/>
    <property type="match status" value="1"/>
</dbReference>
<dbReference type="GO" id="GO:0005886">
    <property type="term" value="C:plasma membrane"/>
    <property type="evidence" value="ECO:0007669"/>
    <property type="project" value="UniProtKB-SubCell"/>
</dbReference>
<feature type="transmembrane region" description="Helical" evidence="10">
    <location>
        <begin position="188"/>
        <end position="206"/>
    </location>
</feature>
<evidence type="ECO:0000256" key="7">
    <source>
        <dbReference type="ARBA" id="ARBA00023136"/>
    </source>
</evidence>
<dbReference type="GO" id="GO:0007165">
    <property type="term" value="P:signal transduction"/>
    <property type="evidence" value="ECO:0007669"/>
    <property type="project" value="UniProtKB-KW"/>
</dbReference>
<evidence type="ECO:0000256" key="9">
    <source>
        <dbReference type="ARBA" id="ARBA00023224"/>
    </source>
</evidence>